<dbReference type="Pfam" id="PF00326">
    <property type="entry name" value="Peptidase_S9"/>
    <property type="match status" value="1"/>
</dbReference>
<evidence type="ECO:0000313" key="3">
    <source>
        <dbReference type="EMBL" id="MCO6160376.1"/>
    </source>
</evidence>
<dbReference type="Proteomes" id="UP001523401">
    <property type="component" value="Unassembled WGS sequence"/>
</dbReference>
<dbReference type="InterPro" id="IPR016986">
    <property type="entry name" value="UCP031982_abhydr"/>
</dbReference>
<keyword evidence="4" id="KW-1185">Reference proteome</keyword>
<dbReference type="EMBL" id="JAMXQU010000007">
    <property type="protein sequence ID" value="MCO6160376.1"/>
    <property type="molecule type" value="Genomic_DNA"/>
</dbReference>
<dbReference type="Gene3D" id="3.40.50.1820">
    <property type="entry name" value="alpha/beta hydrolase"/>
    <property type="match status" value="1"/>
</dbReference>
<dbReference type="InterPro" id="IPR050261">
    <property type="entry name" value="FrsA_esterase"/>
</dbReference>
<gene>
    <name evidence="3" type="ORF">NF685_10090</name>
</gene>
<name>A0ABT1CHL5_9PROT</name>
<dbReference type="PIRSF" id="PIRSF031982">
    <property type="entry name" value="UCP031982_abhydr"/>
    <property type="match status" value="1"/>
</dbReference>
<dbReference type="SUPFAM" id="SSF53474">
    <property type="entry name" value="alpha/beta-Hydrolases"/>
    <property type="match status" value="1"/>
</dbReference>
<proteinExistence type="predicted"/>
<evidence type="ECO:0000256" key="1">
    <source>
        <dbReference type="ARBA" id="ARBA00022801"/>
    </source>
</evidence>
<keyword evidence="1" id="KW-0378">Hydrolase</keyword>
<dbReference type="InterPro" id="IPR029058">
    <property type="entry name" value="AB_hydrolase_fold"/>
</dbReference>
<protein>
    <submittedName>
        <fullName evidence="3">Prolyl oligopeptidase family serine peptidase</fullName>
    </submittedName>
</protein>
<feature type="domain" description="Peptidase S9 prolyl oligopeptidase catalytic" evidence="2">
    <location>
        <begin position="96"/>
        <end position="176"/>
    </location>
</feature>
<comment type="caution">
    <text evidence="3">The sequence shown here is derived from an EMBL/GenBank/DDBJ whole genome shotgun (WGS) entry which is preliminary data.</text>
</comment>
<dbReference type="InterPro" id="IPR001375">
    <property type="entry name" value="Peptidase_S9_cat"/>
</dbReference>
<dbReference type="PANTHER" id="PTHR22946">
    <property type="entry name" value="DIENELACTONE HYDROLASE DOMAIN-CONTAINING PROTEIN-RELATED"/>
    <property type="match status" value="1"/>
</dbReference>
<dbReference type="PANTHER" id="PTHR22946:SF9">
    <property type="entry name" value="POLYKETIDE TRANSFERASE AF380"/>
    <property type="match status" value="1"/>
</dbReference>
<reference evidence="3 4" key="1">
    <citation type="submission" date="2022-06" db="EMBL/GenBank/DDBJ databases">
        <title>Whole-genome of Asaia lannensis strain LMG 27011T.</title>
        <authorList>
            <person name="Sombolestani A."/>
        </authorList>
    </citation>
    <scope>NUCLEOTIDE SEQUENCE [LARGE SCALE GENOMIC DNA]</scope>
    <source>
        <strain evidence="3 4">NBRC 102526</strain>
    </source>
</reference>
<sequence>MTCLSRITLPIMLALVLIFPRLCQAETSRIGCQHIITQQGLELGIWYPSTGAATHQDLGPYAQDCVANGPVVHSHGGLVVISHGTGGSWTSHLDTAAALAQAGYIVVSLTEPGDNWRDMSHATDITGRTRALSAALDYMLDTWPQADRIDRHRIGAFGFSAGGLTVLLAAGAQPDLSRIGPWCTQHPKSFTCALIAKAHASIPSGSAPVKDSRIAALSLAAPALGFTMTRSALQDVTLPVQIWQAGDDRILPSPGSVEPVRDNLPTPPQGFMVAHADHFDFLAPCRPEASMAAICTSHNGFDRTAFHTGFNAALVAFFDRTLPRQGASGR</sequence>
<organism evidence="3 4">
    <name type="scientific">Asaia lannensis NBRC 102526</name>
    <dbReference type="NCBI Taxonomy" id="1307926"/>
    <lineage>
        <taxon>Bacteria</taxon>
        <taxon>Pseudomonadati</taxon>
        <taxon>Pseudomonadota</taxon>
        <taxon>Alphaproteobacteria</taxon>
        <taxon>Acetobacterales</taxon>
        <taxon>Acetobacteraceae</taxon>
        <taxon>Asaia</taxon>
    </lineage>
</organism>
<evidence type="ECO:0000313" key="4">
    <source>
        <dbReference type="Proteomes" id="UP001523401"/>
    </source>
</evidence>
<accession>A0ABT1CHL5</accession>
<dbReference type="RefSeq" id="WP_252849539.1">
    <property type="nucleotide sequence ID" value="NZ_BAPW01000015.1"/>
</dbReference>
<evidence type="ECO:0000259" key="2">
    <source>
        <dbReference type="Pfam" id="PF00326"/>
    </source>
</evidence>